<dbReference type="EMBL" id="AP011548">
    <property type="protein sequence ID" value="BAI42959.1"/>
    <property type="molecule type" value="Genomic_DNA"/>
</dbReference>
<name>A0A809NAA9_LACRG</name>
<proteinExistence type="predicted"/>
<evidence type="ECO:0008006" key="3">
    <source>
        <dbReference type="Google" id="ProtNLM"/>
    </source>
</evidence>
<dbReference type="Proteomes" id="UP000002067">
    <property type="component" value="Chromosome"/>
</dbReference>
<dbReference type="GO" id="GO:0006355">
    <property type="term" value="P:regulation of DNA-templated transcription"/>
    <property type="evidence" value="ECO:0007669"/>
    <property type="project" value="InterPro"/>
</dbReference>
<dbReference type="InterPro" id="IPR010985">
    <property type="entry name" value="Ribbon_hlx_hlx"/>
</dbReference>
<organism evidence="1 2">
    <name type="scientific">Lacticaseibacillus rhamnosus (strain ATCC 53103 / LMG 18243 / GG)</name>
    <name type="common">Lactobacillus rhamnosus</name>
    <dbReference type="NCBI Taxonomy" id="568703"/>
    <lineage>
        <taxon>Bacteria</taxon>
        <taxon>Bacillati</taxon>
        <taxon>Bacillota</taxon>
        <taxon>Bacilli</taxon>
        <taxon>Lactobacillales</taxon>
        <taxon>Lactobacillaceae</taxon>
        <taxon>Lacticaseibacillus</taxon>
    </lineage>
</organism>
<dbReference type="KEGG" id="lrg:LRHM_2432"/>
<evidence type="ECO:0000313" key="2">
    <source>
        <dbReference type="Proteomes" id="UP000002067"/>
    </source>
</evidence>
<sequence length="106" mass="11605">MTGSPSADFVLKYHHELGKLEEVVMKKETSVTVALDSAIKARLDAYCELNDMGVQDVITEAVAKFLQSQAPEINQLISGYVAMGQINTEISHAFSACESEAYAHIR</sequence>
<dbReference type="SUPFAM" id="SSF47598">
    <property type="entry name" value="Ribbon-helix-helix"/>
    <property type="match status" value="1"/>
</dbReference>
<evidence type="ECO:0000313" key="1">
    <source>
        <dbReference type="EMBL" id="BAI42959.1"/>
    </source>
</evidence>
<accession>A0A809NAA9</accession>
<dbReference type="Gene3D" id="1.10.1220.10">
    <property type="entry name" value="Met repressor-like"/>
    <property type="match status" value="1"/>
</dbReference>
<gene>
    <name evidence="1" type="ordered locus">LRHM_2432</name>
</gene>
<reference evidence="1 2" key="1">
    <citation type="journal article" date="2009" name="J. Bacteriol.">
        <title>Complete genome sequence of the probiotic Lactobacillus rhamnosus ATCC 53103.</title>
        <authorList>
            <person name="Morita H."/>
            <person name="Toh H."/>
            <person name="Oshima K."/>
            <person name="Murakami M."/>
            <person name="Taylor T.D."/>
            <person name="Igimi S."/>
            <person name="Hattori M."/>
        </authorList>
    </citation>
    <scope>NUCLEOTIDE SEQUENCE [LARGE SCALE GENOMIC DNA]</scope>
    <source>
        <strain evidence="2">ATCC 53103 / LMG 18243 / GG [Tokyo]</strain>
    </source>
</reference>
<dbReference type="InterPro" id="IPR013321">
    <property type="entry name" value="Arc_rbn_hlx_hlx"/>
</dbReference>
<dbReference type="AlphaFoldDB" id="A0A809NAA9"/>
<protein>
    <recommendedName>
        <fullName evidence="3">Antitoxin</fullName>
    </recommendedName>
</protein>